<organism evidence="2 3">
    <name type="scientific">Elaphomyces granulatus</name>
    <dbReference type="NCBI Taxonomy" id="519963"/>
    <lineage>
        <taxon>Eukaryota</taxon>
        <taxon>Fungi</taxon>
        <taxon>Dikarya</taxon>
        <taxon>Ascomycota</taxon>
        <taxon>Pezizomycotina</taxon>
        <taxon>Eurotiomycetes</taxon>
        <taxon>Eurotiomycetidae</taxon>
        <taxon>Eurotiales</taxon>
        <taxon>Elaphomycetaceae</taxon>
        <taxon>Elaphomyces</taxon>
    </lineage>
</organism>
<evidence type="ECO:0000313" key="3">
    <source>
        <dbReference type="Proteomes" id="UP000243515"/>
    </source>
</evidence>
<proteinExistence type="predicted"/>
<name>A0A232LTG0_9EURO</name>
<keyword evidence="3" id="KW-1185">Reference proteome</keyword>
<sequence length="229" mass="25562">MGSHVYVMDKYVPKGRKSLPRAHIGYLTDFDATNIYRVWVPHLKRIFRARDVDELVRIIEIPELPDTAQTGPNYVHDHWNDLAQHHGTSPSESPEEGEGVPTPTSLDLRGPNPTFAGSQAEPELLPPAHPVDESQQLQYDLADRLVDTSFRPIASPHSGELEEPPAGQSESQDSTRQKSKHSISADLLTDHIVEGKHTRKPSDRRAVHAAASTFQTQDPTLLFMPLFIC</sequence>
<gene>
    <name evidence="2" type="ORF">Egran_04797</name>
</gene>
<evidence type="ECO:0000313" key="2">
    <source>
        <dbReference type="EMBL" id="OXV07445.1"/>
    </source>
</evidence>
<dbReference type="Proteomes" id="UP000243515">
    <property type="component" value="Unassembled WGS sequence"/>
</dbReference>
<dbReference type="AlphaFoldDB" id="A0A232LTG0"/>
<evidence type="ECO:0000256" key="1">
    <source>
        <dbReference type="SAM" id="MobiDB-lite"/>
    </source>
</evidence>
<comment type="caution">
    <text evidence="2">The sequence shown here is derived from an EMBL/GenBank/DDBJ whole genome shotgun (WGS) entry which is preliminary data.</text>
</comment>
<feature type="region of interest" description="Disordered" evidence="1">
    <location>
        <begin position="66"/>
        <end position="129"/>
    </location>
</feature>
<reference evidence="2 3" key="1">
    <citation type="journal article" date="2015" name="Environ. Microbiol.">
        <title>Metagenome sequence of Elaphomyces granulatus from sporocarp tissue reveals Ascomycota ectomycorrhizal fingerprints of genome expansion and a Proteobacteria-rich microbiome.</title>
        <authorList>
            <person name="Quandt C.A."/>
            <person name="Kohler A."/>
            <person name="Hesse C.N."/>
            <person name="Sharpton T.J."/>
            <person name="Martin F."/>
            <person name="Spatafora J.W."/>
        </authorList>
    </citation>
    <scope>NUCLEOTIDE SEQUENCE [LARGE SCALE GENOMIC DNA]</scope>
    <source>
        <strain evidence="2 3">OSC145934</strain>
    </source>
</reference>
<feature type="compositionally biased region" description="Basic and acidic residues" evidence="1">
    <location>
        <begin position="75"/>
        <end position="84"/>
    </location>
</feature>
<feature type="region of interest" description="Disordered" evidence="1">
    <location>
        <begin position="151"/>
        <end position="186"/>
    </location>
</feature>
<dbReference type="OrthoDB" id="4368647at2759"/>
<accession>A0A232LTG0</accession>
<dbReference type="EMBL" id="NPHW01004850">
    <property type="protein sequence ID" value="OXV07445.1"/>
    <property type="molecule type" value="Genomic_DNA"/>
</dbReference>
<protein>
    <submittedName>
        <fullName evidence="2">Uncharacterized protein</fullName>
    </submittedName>
</protein>